<dbReference type="AlphaFoldDB" id="A0A0X1KI15"/>
<dbReference type="PATRIC" id="fig|1432656.3.peg.179"/>
<organism evidence="2 3">
    <name type="scientific">Thermococcus guaymasensis DSM 11113</name>
    <dbReference type="NCBI Taxonomy" id="1432656"/>
    <lineage>
        <taxon>Archaea</taxon>
        <taxon>Methanobacteriati</taxon>
        <taxon>Methanobacteriota</taxon>
        <taxon>Thermococci</taxon>
        <taxon>Thermococcales</taxon>
        <taxon>Thermococcaceae</taxon>
        <taxon>Thermococcus</taxon>
    </lineage>
</organism>
<dbReference type="Proteomes" id="UP000062043">
    <property type="component" value="Chromosome"/>
</dbReference>
<keyword evidence="1" id="KW-0472">Membrane</keyword>
<reference evidence="2 3" key="1">
    <citation type="submission" date="2014-01" db="EMBL/GenBank/DDBJ databases">
        <title>Genome sequencing of Thermococcus guaymasensis.</title>
        <authorList>
            <person name="Zhang X."/>
            <person name="Alvare G."/>
            <person name="Fristensky B."/>
            <person name="Chen L."/>
            <person name="Suen T."/>
            <person name="Chen Q."/>
            <person name="Ma K."/>
        </authorList>
    </citation>
    <scope>NUCLEOTIDE SEQUENCE [LARGE SCALE GENOMIC DNA]</scope>
    <source>
        <strain evidence="2 3">DSM 11113</strain>
    </source>
</reference>
<evidence type="ECO:0000256" key="1">
    <source>
        <dbReference type="SAM" id="Phobius"/>
    </source>
</evidence>
<keyword evidence="2" id="KW-0176">Collagen</keyword>
<protein>
    <submittedName>
        <fullName evidence="2">Collagen-binding protein</fullName>
    </submittedName>
</protein>
<feature type="transmembrane region" description="Helical" evidence="1">
    <location>
        <begin position="633"/>
        <end position="651"/>
    </location>
</feature>
<dbReference type="RefSeq" id="WP_062370188.1">
    <property type="nucleotide sequence ID" value="NZ_CP007140.1"/>
</dbReference>
<accession>A0A0X1KI15</accession>
<dbReference type="EMBL" id="CP007140">
    <property type="protein sequence ID" value="AJC70909.1"/>
    <property type="molecule type" value="Genomic_DNA"/>
</dbReference>
<evidence type="ECO:0000313" key="3">
    <source>
        <dbReference type="Proteomes" id="UP000062043"/>
    </source>
</evidence>
<name>A0A0X1KI15_9EURY</name>
<keyword evidence="3" id="KW-1185">Reference proteome</keyword>
<sequence length="654" mass="70234">MKKLGVVLALLVLFGSMTWGYTNARTLAIFSVDFSTDTSLVDTYSTGSWVTDVDLEHWFLDAICQGSKGGIGYDDTKKAFYLKLDSSGNTGHHRARVAILKENITNVPENLTVKMTIYATTNRGAAVGAVIFTKSGIVYSVMHYGGDNWEIGTDYGSETMGKLAWVDNDYRFNDLNWTAVNAGFTTVSFSPFDDLAAKGVQLSPDDVDHINVFFGGMIYNDVVQYVYLKSIEVTGPGGVVTFYLKDGLTGQGLTEVTVKESDGSVLGVLSDGDSLELPVGTYVLTFEKSGYWTATETINVQGDMTVTVELYPTTAAFMFKNFPTSINVYENTIHELTFTISPINTNSTYATYMSISGLSNVLEVRREGSIVSPEGGKYYLGDISGPTQVSIKFKASSVGTYAFSITLESSDAFGANTYTATKQVTYTVNPLPFSIQMPSEWQVGDNELRISEASGQSYSMIVILKDSSGAEVWSGSYAFSPYEVHTFTVNVPQEGTYMLEFQWAGKVASYTINVGTGITLLTKSVSVKKGGVGTVQVQLKNPSDATKYYTIKLEGGFLDVPVNQTVAIAPSSTKTVSIAFAVPDNVQFDAYDLTLKVLEGDAVRYSDTVHVIITGSEGSGLLPIGGGSSGSTLLLLGAAAAVGLVAILAASRRG</sequence>
<dbReference type="KEGG" id="tgy:X802_00905"/>
<dbReference type="OrthoDB" id="60694at2157"/>
<keyword evidence="1" id="KW-0812">Transmembrane</keyword>
<keyword evidence="1" id="KW-1133">Transmembrane helix</keyword>
<dbReference type="STRING" id="1432656.X802_00905"/>
<proteinExistence type="predicted"/>
<evidence type="ECO:0000313" key="2">
    <source>
        <dbReference type="EMBL" id="AJC70909.1"/>
    </source>
</evidence>
<dbReference type="GeneID" id="27134221"/>
<dbReference type="InterPro" id="IPR008969">
    <property type="entry name" value="CarboxyPept-like_regulatory"/>
</dbReference>
<dbReference type="SUPFAM" id="SSF49464">
    <property type="entry name" value="Carboxypeptidase regulatory domain-like"/>
    <property type="match status" value="1"/>
</dbReference>
<gene>
    <name evidence="2" type="ORF">X802_00905</name>
</gene>